<dbReference type="SUPFAM" id="SSF52266">
    <property type="entry name" value="SGNH hydrolase"/>
    <property type="match status" value="1"/>
</dbReference>
<organism evidence="2 3">
    <name type="scientific">Actinomadura parmotrematis</name>
    <dbReference type="NCBI Taxonomy" id="2864039"/>
    <lineage>
        <taxon>Bacteria</taxon>
        <taxon>Bacillati</taxon>
        <taxon>Actinomycetota</taxon>
        <taxon>Actinomycetes</taxon>
        <taxon>Streptosporangiales</taxon>
        <taxon>Thermomonosporaceae</taxon>
        <taxon>Actinomadura</taxon>
    </lineage>
</organism>
<dbReference type="PANTHER" id="PTHR43784">
    <property type="entry name" value="GDSL-LIKE LIPASE/ACYLHYDROLASE, PUTATIVE (AFU_ORTHOLOGUE AFUA_2G00820)-RELATED"/>
    <property type="match status" value="1"/>
</dbReference>
<sequence>MAAATFPRSEADDPRCLPPDRAAALLANAPWRRFATVGDSLSAGTGDARPGYGHLGWPDRVADVLRRVHPDLAYLNLAEVGATTSRTLRTQLDRLAEFAPDLVHVPSGANDLFRPAPDYTALAAALDELYGRAAATGAQLTAFTFGRAFAVPRFPDWTDRVRRANAIVRDLAVRHGAVLVDMWDHPVNDRPDLVSADGIHFAAPGQAVLATEIAKALAPLANGAPR</sequence>
<dbReference type="Pfam" id="PF13472">
    <property type="entry name" value="Lipase_GDSL_2"/>
    <property type="match status" value="1"/>
</dbReference>
<dbReference type="InterPro" id="IPR036514">
    <property type="entry name" value="SGNH_hydro_sf"/>
</dbReference>
<keyword evidence="3" id="KW-1185">Reference proteome</keyword>
<proteinExistence type="predicted"/>
<comment type="caution">
    <text evidence="2">The sequence shown here is derived from an EMBL/GenBank/DDBJ whole genome shotgun (WGS) entry which is preliminary data.</text>
</comment>
<gene>
    <name evidence="2" type="ORF">K1Y72_30845</name>
</gene>
<protein>
    <submittedName>
        <fullName evidence="2">SGNH/GDSL hydrolase family protein</fullName>
    </submittedName>
</protein>
<evidence type="ECO:0000313" key="3">
    <source>
        <dbReference type="Proteomes" id="UP000774570"/>
    </source>
</evidence>
<dbReference type="PANTHER" id="PTHR43784:SF2">
    <property type="entry name" value="GDSL-LIKE LIPASE_ACYLHYDROLASE, PUTATIVE (AFU_ORTHOLOGUE AFUA_2G00820)-RELATED"/>
    <property type="match status" value="1"/>
</dbReference>
<dbReference type="GO" id="GO:0016787">
    <property type="term" value="F:hydrolase activity"/>
    <property type="evidence" value="ECO:0007669"/>
    <property type="project" value="UniProtKB-KW"/>
</dbReference>
<feature type="domain" description="SGNH hydrolase-type esterase" evidence="1">
    <location>
        <begin position="37"/>
        <end position="207"/>
    </location>
</feature>
<dbReference type="Gene3D" id="3.40.50.1110">
    <property type="entry name" value="SGNH hydrolase"/>
    <property type="match status" value="1"/>
</dbReference>
<name>A0ABS7G259_9ACTN</name>
<keyword evidence="2" id="KW-0378">Hydrolase</keyword>
<evidence type="ECO:0000259" key="1">
    <source>
        <dbReference type="Pfam" id="PF13472"/>
    </source>
</evidence>
<dbReference type="InterPro" id="IPR053140">
    <property type="entry name" value="GDSL_Rv0518-like"/>
</dbReference>
<dbReference type="Proteomes" id="UP000774570">
    <property type="component" value="Unassembled WGS sequence"/>
</dbReference>
<accession>A0ABS7G259</accession>
<dbReference type="InterPro" id="IPR013830">
    <property type="entry name" value="SGNH_hydro"/>
</dbReference>
<evidence type="ECO:0000313" key="2">
    <source>
        <dbReference type="EMBL" id="MBW8486802.1"/>
    </source>
</evidence>
<dbReference type="CDD" id="cd01832">
    <property type="entry name" value="SGNH_hydrolase_like_1"/>
    <property type="match status" value="1"/>
</dbReference>
<reference evidence="2 3" key="1">
    <citation type="submission" date="2021-07" db="EMBL/GenBank/DDBJ databases">
        <title>Actinomadura sp. PM05-2 isolated from lichen.</title>
        <authorList>
            <person name="Somphong A."/>
            <person name="Phongsopitanun W."/>
            <person name="Tanasupawat S."/>
            <person name="Peongsungnone V."/>
        </authorList>
    </citation>
    <scope>NUCLEOTIDE SEQUENCE [LARGE SCALE GENOMIC DNA]</scope>
    <source>
        <strain evidence="2 3">PM05-2</strain>
    </source>
</reference>
<dbReference type="RefSeq" id="WP_220170044.1">
    <property type="nucleotide sequence ID" value="NZ_JAIBOA010000027.1"/>
</dbReference>
<dbReference type="EMBL" id="JAIBOA010000027">
    <property type="protein sequence ID" value="MBW8486802.1"/>
    <property type="molecule type" value="Genomic_DNA"/>
</dbReference>